<keyword evidence="2" id="KW-0677">Repeat</keyword>
<sequence>MKNVLAAAKAGTNQRKRSVGEYAKYGYRILLGMLFRRKVDQCGKLLRVAGGVTVSKAKQARLIIGDNVLLFRNTGFYLDSSEAVIEIGDHTFINRRTEIICKKHVKIGSHCAISWDVAIMDTDIHRIEGMAETKPTVIEDNVWIGSKAIILKGVTVGKGAVVAAGSVVSKDVPAYSLVAGVPAKPIKENIKWHI</sequence>
<accession>A0ABV6JI47</accession>
<dbReference type="EMBL" id="JBHLVF010000041">
    <property type="protein sequence ID" value="MFC0395584.1"/>
    <property type="molecule type" value="Genomic_DNA"/>
</dbReference>
<dbReference type="Pfam" id="PF14602">
    <property type="entry name" value="Hexapep_2"/>
    <property type="match status" value="1"/>
</dbReference>
<evidence type="ECO:0000256" key="1">
    <source>
        <dbReference type="ARBA" id="ARBA00022679"/>
    </source>
</evidence>
<dbReference type="CDD" id="cd04647">
    <property type="entry name" value="LbH_MAT_like"/>
    <property type="match status" value="1"/>
</dbReference>
<comment type="caution">
    <text evidence="3">The sequence shown here is derived from an EMBL/GenBank/DDBJ whole genome shotgun (WGS) entry which is preliminary data.</text>
</comment>
<dbReference type="Gene3D" id="2.160.10.10">
    <property type="entry name" value="Hexapeptide repeat proteins"/>
    <property type="match status" value="1"/>
</dbReference>
<keyword evidence="3" id="KW-0012">Acyltransferase</keyword>
<keyword evidence="4" id="KW-1185">Reference proteome</keyword>
<evidence type="ECO:0000313" key="4">
    <source>
        <dbReference type="Proteomes" id="UP001589818"/>
    </source>
</evidence>
<evidence type="ECO:0000256" key="2">
    <source>
        <dbReference type="ARBA" id="ARBA00022737"/>
    </source>
</evidence>
<name>A0ABV6JI47_9BACL</name>
<dbReference type="RefSeq" id="WP_309145308.1">
    <property type="nucleotide sequence ID" value="NZ_JANHOF010000001.1"/>
</dbReference>
<dbReference type="PANTHER" id="PTHR23416">
    <property type="entry name" value="SIALIC ACID SYNTHASE-RELATED"/>
    <property type="match status" value="1"/>
</dbReference>
<organism evidence="3 4">
    <name type="scientific">Paenibacillus mendelii</name>
    <dbReference type="NCBI Taxonomy" id="206163"/>
    <lineage>
        <taxon>Bacteria</taxon>
        <taxon>Bacillati</taxon>
        <taxon>Bacillota</taxon>
        <taxon>Bacilli</taxon>
        <taxon>Bacillales</taxon>
        <taxon>Paenibacillaceae</taxon>
        <taxon>Paenibacillus</taxon>
    </lineage>
</organism>
<dbReference type="InterPro" id="IPR011004">
    <property type="entry name" value="Trimer_LpxA-like_sf"/>
</dbReference>
<dbReference type="PROSITE" id="PS00101">
    <property type="entry name" value="HEXAPEP_TRANSFERASES"/>
    <property type="match status" value="1"/>
</dbReference>
<dbReference type="SUPFAM" id="SSF51161">
    <property type="entry name" value="Trimeric LpxA-like enzymes"/>
    <property type="match status" value="1"/>
</dbReference>
<dbReference type="InterPro" id="IPR051159">
    <property type="entry name" value="Hexapeptide_acetyltransf"/>
</dbReference>
<reference evidence="3 4" key="1">
    <citation type="submission" date="2024-09" db="EMBL/GenBank/DDBJ databases">
        <authorList>
            <person name="Sun Q."/>
            <person name="Mori K."/>
        </authorList>
    </citation>
    <scope>NUCLEOTIDE SEQUENCE [LARGE SCALE GENOMIC DNA]</scope>
    <source>
        <strain evidence="3 4">CCM 4839</strain>
    </source>
</reference>
<dbReference type="InterPro" id="IPR001451">
    <property type="entry name" value="Hexapep"/>
</dbReference>
<gene>
    <name evidence="3" type="ORF">ACFFJ8_29965</name>
</gene>
<evidence type="ECO:0000313" key="3">
    <source>
        <dbReference type="EMBL" id="MFC0395584.1"/>
    </source>
</evidence>
<keyword evidence="1" id="KW-0808">Transferase</keyword>
<dbReference type="Proteomes" id="UP001589818">
    <property type="component" value="Unassembled WGS sequence"/>
</dbReference>
<dbReference type="InterPro" id="IPR018357">
    <property type="entry name" value="Hexapep_transf_CS"/>
</dbReference>
<dbReference type="GO" id="GO:0016746">
    <property type="term" value="F:acyltransferase activity"/>
    <property type="evidence" value="ECO:0007669"/>
    <property type="project" value="UniProtKB-KW"/>
</dbReference>
<proteinExistence type="predicted"/>
<protein>
    <submittedName>
        <fullName evidence="3">Acyltransferase</fullName>
    </submittedName>
</protein>